<feature type="region of interest" description="Disordered" evidence="1">
    <location>
        <begin position="1"/>
        <end position="165"/>
    </location>
</feature>
<comment type="caution">
    <text evidence="2">The sequence shown here is derived from an EMBL/GenBank/DDBJ whole genome shotgun (WGS) entry which is preliminary data.</text>
</comment>
<dbReference type="AlphaFoldDB" id="A0A9P6B985"/>
<evidence type="ECO:0000313" key="3">
    <source>
        <dbReference type="Proteomes" id="UP000886523"/>
    </source>
</evidence>
<sequence>MTTRPTKRNPGMGTDDAMRQDPRRTTHPLQRTRDTRRKNTRERKPANKPLAQTMTSPHTQIRTCDRGTNEYHTPTSVGIKSRLPKQRPTPTDTPHAQNRVQSTRPGRKISTTPALAGSKLKPPKRRPATRNPQLVPTTRPMVNHQAQPPVPHTCPSGDGTTHPPKWYHTPALVGYV</sequence>
<organism evidence="2 3">
    <name type="scientific">Hydnum rufescens UP504</name>
    <dbReference type="NCBI Taxonomy" id="1448309"/>
    <lineage>
        <taxon>Eukaryota</taxon>
        <taxon>Fungi</taxon>
        <taxon>Dikarya</taxon>
        <taxon>Basidiomycota</taxon>
        <taxon>Agaricomycotina</taxon>
        <taxon>Agaricomycetes</taxon>
        <taxon>Cantharellales</taxon>
        <taxon>Hydnaceae</taxon>
        <taxon>Hydnum</taxon>
    </lineage>
</organism>
<dbReference type="Proteomes" id="UP000886523">
    <property type="component" value="Unassembled WGS sequence"/>
</dbReference>
<protein>
    <submittedName>
        <fullName evidence="2">Uncharacterized protein</fullName>
    </submittedName>
</protein>
<feature type="compositionally biased region" description="Polar residues" evidence="1">
    <location>
        <begin position="88"/>
        <end position="113"/>
    </location>
</feature>
<reference evidence="2" key="1">
    <citation type="journal article" date="2020" name="Nat. Commun.">
        <title>Large-scale genome sequencing of mycorrhizal fungi provides insights into the early evolution of symbiotic traits.</title>
        <authorList>
            <person name="Miyauchi S."/>
            <person name="Kiss E."/>
            <person name="Kuo A."/>
            <person name="Drula E."/>
            <person name="Kohler A."/>
            <person name="Sanchez-Garcia M."/>
            <person name="Morin E."/>
            <person name="Andreopoulos B."/>
            <person name="Barry K.W."/>
            <person name="Bonito G."/>
            <person name="Buee M."/>
            <person name="Carver A."/>
            <person name="Chen C."/>
            <person name="Cichocki N."/>
            <person name="Clum A."/>
            <person name="Culley D."/>
            <person name="Crous P.W."/>
            <person name="Fauchery L."/>
            <person name="Girlanda M."/>
            <person name="Hayes R.D."/>
            <person name="Keri Z."/>
            <person name="LaButti K."/>
            <person name="Lipzen A."/>
            <person name="Lombard V."/>
            <person name="Magnuson J."/>
            <person name="Maillard F."/>
            <person name="Murat C."/>
            <person name="Nolan M."/>
            <person name="Ohm R.A."/>
            <person name="Pangilinan J."/>
            <person name="Pereira M.F."/>
            <person name="Perotto S."/>
            <person name="Peter M."/>
            <person name="Pfister S."/>
            <person name="Riley R."/>
            <person name="Sitrit Y."/>
            <person name="Stielow J.B."/>
            <person name="Szollosi G."/>
            <person name="Zifcakova L."/>
            <person name="Stursova M."/>
            <person name="Spatafora J.W."/>
            <person name="Tedersoo L."/>
            <person name="Vaario L.M."/>
            <person name="Yamada A."/>
            <person name="Yan M."/>
            <person name="Wang P."/>
            <person name="Xu J."/>
            <person name="Bruns T."/>
            <person name="Baldrian P."/>
            <person name="Vilgalys R."/>
            <person name="Dunand C."/>
            <person name="Henrissat B."/>
            <person name="Grigoriev I.V."/>
            <person name="Hibbett D."/>
            <person name="Nagy L.G."/>
            <person name="Martin F.M."/>
        </authorList>
    </citation>
    <scope>NUCLEOTIDE SEQUENCE</scope>
    <source>
        <strain evidence="2">UP504</strain>
    </source>
</reference>
<keyword evidence="3" id="KW-1185">Reference proteome</keyword>
<feature type="compositionally biased region" description="Polar residues" evidence="1">
    <location>
        <begin position="50"/>
        <end position="62"/>
    </location>
</feature>
<accession>A0A9P6B985</accession>
<dbReference type="EMBL" id="MU128914">
    <property type="protein sequence ID" value="KAF9520068.1"/>
    <property type="molecule type" value="Genomic_DNA"/>
</dbReference>
<gene>
    <name evidence="2" type="ORF">BS47DRAFT_1357791</name>
</gene>
<evidence type="ECO:0000256" key="1">
    <source>
        <dbReference type="SAM" id="MobiDB-lite"/>
    </source>
</evidence>
<evidence type="ECO:0000313" key="2">
    <source>
        <dbReference type="EMBL" id="KAF9520068.1"/>
    </source>
</evidence>
<proteinExistence type="predicted"/>
<name>A0A9P6B985_9AGAM</name>